<gene>
    <name evidence="1" type="ORF">K227x_11780</name>
</gene>
<proteinExistence type="predicted"/>
<dbReference type="Proteomes" id="UP000318538">
    <property type="component" value="Chromosome"/>
</dbReference>
<name>A0A517N6R0_9BACT</name>
<sequence>MGGCPKVGVVLWILLQSFGRWATGSWFWVEWFRHRRTTQSEVVNIHLAES</sequence>
<organism evidence="1 2">
    <name type="scientific">Rubripirellula lacrimiformis</name>
    <dbReference type="NCBI Taxonomy" id="1930273"/>
    <lineage>
        <taxon>Bacteria</taxon>
        <taxon>Pseudomonadati</taxon>
        <taxon>Planctomycetota</taxon>
        <taxon>Planctomycetia</taxon>
        <taxon>Pirellulales</taxon>
        <taxon>Pirellulaceae</taxon>
        <taxon>Rubripirellula</taxon>
    </lineage>
</organism>
<keyword evidence="2" id="KW-1185">Reference proteome</keyword>
<reference evidence="1 2" key="1">
    <citation type="submission" date="2019-02" db="EMBL/GenBank/DDBJ databases">
        <title>Deep-cultivation of Planctomycetes and their phenomic and genomic characterization uncovers novel biology.</title>
        <authorList>
            <person name="Wiegand S."/>
            <person name="Jogler M."/>
            <person name="Boedeker C."/>
            <person name="Pinto D."/>
            <person name="Vollmers J."/>
            <person name="Rivas-Marin E."/>
            <person name="Kohn T."/>
            <person name="Peeters S.H."/>
            <person name="Heuer A."/>
            <person name="Rast P."/>
            <person name="Oberbeckmann S."/>
            <person name="Bunk B."/>
            <person name="Jeske O."/>
            <person name="Meyerdierks A."/>
            <person name="Storesund J.E."/>
            <person name="Kallscheuer N."/>
            <person name="Luecker S."/>
            <person name="Lage O.M."/>
            <person name="Pohl T."/>
            <person name="Merkel B.J."/>
            <person name="Hornburger P."/>
            <person name="Mueller R.-W."/>
            <person name="Bruemmer F."/>
            <person name="Labrenz M."/>
            <person name="Spormann A.M."/>
            <person name="Op den Camp H."/>
            <person name="Overmann J."/>
            <person name="Amann R."/>
            <person name="Jetten M.S.M."/>
            <person name="Mascher T."/>
            <person name="Medema M.H."/>
            <person name="Devos D.P."/>
            <person name="Kaster A.-K."/>
            <person name="Ovreas L."/>
            <person name="Rohde M."/>
            <person name="Galperin M.Y."/>
            <person name="Jogler C."/>
        </authorList>
    </citation>
    <scope>NUCLEOTIDE SEQUENCE [LARGE SCALE GENOMIC DNA]</scope>
    <source>
        <strain evidence="1 2">K22_7</strain>
    </source>
</reference>
<dbReference type="KEGG" id="rlc:K227x_11780"/>
<evidence type="ECO:0000313" key="1">
    <source>
        <dbReference type="EMBL" id="QDT02800.1"/>
    </source>
</evidence>
<accession>A0A517N6R0</accession>
<dbReference type="EMBL" id="CP036525">
    <property type="protein sequence ID" value="QDT02800.1"/>
    <property type="molecule type" value="Genomic_DNA"/>
</dbReference>
<protein>
    <submittedName>
        <fullName evidence="1">Uncharacterized protein</fullName>
    </submittedName>
</protein>
<evidence type="ECO:0000313" key="2">
    <source>
        <dbReference type="Proteomes" id="UP000318538"/>
    </source>
</evidence>
<dbReference type="AlphaFoldDB" id="A0A517N6R0"/>